<dbReference type="InterPro" id="IPR023393">
    <property type="entry name" value="START-like_dom_sf"/>
</dbReference>
<reference evidence="3 4" key="1">
    <citation type="journal article" date="2015" name="Stand. Genomic Sci.">
        <title>Genomic Encyclopedia of Bacterial and Archaeal Type Strains, Phase III: the genomes of soil and plant-associated and newly described type strains.</title>
        <authorList>
            <person name="Whitman W.B."/>
            <person name="Woyke T."/>
            <person name="Klenk H.P."/>
            <person name="Zhou Y."/>
            <person name="Lilburn T.G."/>
            <person name="Beck B.J."/>
            <person name="De Vos P."/>
            <person name="Vandamme P."/>
            <person name="Eisen J.A."/>
            <person name="Garrity G."/>
            <person name="Hugenholtz P."/>
            <person name="Kyrpides N.C."/>
        </authorList>
    </citation>
    <scope>NUCLEOTIDE SEQUENCE [LARGE SCALE GENOMIC DNA]</scope>
    <source>
        <strain evidence="3 4">VKM Ac-2538</strain>
    </source>
</reference>
<keyword evidence="4" id="KW-1185">Reference proteome</keyword>
<dbReference type="CDD" id="cd08899">
    <property type="entry name" value="SRPBCC_CalC_Aha1-like_6"/>
    <property type="match status" value="1"/>
</dbReference>
<feature type="domain" description="Activator of Hsp90 ATPase homologue 1/2-like C-terminal" evidence="2">
    <location>
        <begin position="32"/>
        <end position="142"/>
    </location>
</feature>
<proteinExistence type="inferred from homology"/>
<dbReference type="EMBL" id="SLWM01000019">
    <property type="protein sequence ID" value="TCO14926.1"/>
    <property type="molecule type" value="Genomic_DNA"/>
</dbReference>
<comment type="caution">
    <text evidence="3">The sequence shown here is derived from an EMBL/GenBank/DDBJ whole genome shotgun (WGS) entry which is preliminary data.</text>
</comment>
<gene>
    <name evidence="3" type="ORF">EV644_11939</name>
</gene>
<dbReference type="Proteomes" id="UP000295818">
    <property type="component" value="Unassembled WGS sequence"/>
</dbReference>
<dbReference type="SUPFAM" id="SSF55961">
    <property type="entry name" value="Bet v1-like"/>
    <property type="match status" value="1"/>
</dbReference>
<accession>A0ABY2BED1</accession>
<dbReference type="RefSeq" id="WP_241999162.1">
    <property type="nucleotide sequence ID" value="NZ_SLWM01000019.1"/>
</dbReference>
<evidence type="ECO:0000313" key="4">
    <source>
        <dbReference type="Proteomes" id="UP000295818"/>
    </source>
</evidence>
<sequence>MIDILEQINAIHRQVSQTGEEVRVVLQRTYQAEVDEVWNALTDPERMRRWFMPISGELKVGGSFQLEGNAGGEILECEPPERFKVTFGGPASIVEIKLTAGLGETTNLQMDHSVPAEFGGAGGAMYVGPGWDGGLMGLALYVEGQLAEDVDPTEMANSPEVIEFSKYSIRAWLKVLRESGLISDEEVQAAAEASVAQFTPGTSVADIDNLEDPAK</sequence>
<dbReference type="InterPro" id="IPR013538">
    <property type="entry name" value="ASHA1/2-like_C"/>
</dbReference>
<dbReference type="Pfam" id="PF08327">
    <property type="entry name" value="AHSA1"/>
    <property type="match status" value="1"/>
</dbReference>
<dbReference type="Gene3D" id="3.30.530.20">
    <property type="match status" value="1"/>
</dbReference>
<organism evidence="3 4">
    <name type="scientific">Kribbella orskensis</name>
    <dbReference type="NCBI Taxonomy" id="2512216"/>
    <lineage>
        <taxon>Bacteria</taxon>
        <taxon>Bacillati</taxon>
        <taxon>Actinomycetota</taxon>
        <taxon>Actinomycetes</taxon>
        <taxon>Propionibacteriales</taxon>
        <taxon>Kribbellaceae</taxon>
        <taxon>Kribbella</taxon>
    </lineage>
</organism>
<protein>
    <submittedName>
        <fullName evidence="3">Uncharacterized protein YndB with AHSA1/START domain</fullName>
    </submittedName>
</protein>
<evidence type="ECO:0000313" key="3">
    <source>
        <dbReference type="EMBL" id="TCO14926.1"/>
    </source>
</evidence>
<evidence type="ECO:0000256" key="1">
    <source>
        <dbReference type="ARBA" id="ARBA00006817"/>
    </source>
</evidence>
<evidence type="ECO:0000259" key="2">
    <source>
        <dbReference type="Pfam" id="PF08327"/>
    </source>
</evidence>
<comment type="similarity">
    <text evidence="1">Belongs to the AHA1 family.</text>
</comment>
<name>A0ABY2BED1_9ACTN</name>